<dbReference type="Proteomes" id="UP000664132">
    <property type="component" value="Unassembled WGS sequence"/>
</dbReference>
<feature type="active site" description="Nucleophile" evidence="5">
    <location>
        <position position="136"/>
    </location>
</feature>
<evidence type="ECO:0000256" key="3">
    <source>
        <dbReference type="ARBA" id="ARBA00022963"/>
    </source>
</evidence>
<keyword evidence="4 5" id="KW-0443">Lipid metabolism</keyword>
<accession>A0A8H7THB9</accession>
<name>A0A8H7THB9_9HELO</name>
<dbReference type="GO" id="GO:0016020">
    <property type="term" value="C:membrane"/>
    <property type="evidence" value="ECO:0007669"/>
    <property type="project" value="TreeGrafter"/>
</dbReference>
<proteinExistence type="predicted"/>
<dbReference type="Pfam" id="PF24883">
    <property type="entry name" value="NPHP3_N"/>
    <property type="match status" value="1"/>
</dbReference>
<dbReference type="GO" id="GO:0016042">
    <property type="term" value="P:lipid catabolic process"/>
    <property type="evidence" value="ECO:0007669"/>
    <property type="project" value="UniProtKB-UniRule"/>
</dbReference>
<feature type="region of interest" description="Disordered" evidence="6">
    <location>
        <begin position="1"/>
        <end position="26"/>
    </location>
</feature>
<evidence type="ECO:0000256" key="4">
    <source>
        <dbReference type="ARBA" id="ARBA00023098"/>
    </source>
</evidence>
<feature type="short sequence motif" description="GXSXG" evidence="5">
    <location>
        <begin position="134"/>
        <end position="138"/>
    </location>
</feature>
<dbReference type="PANTHER" id="PTHR24185:SF1">
    <property type="entry name" value="CALCIUM-INDEPENDENT PHOSPHOLIPASE A2-GAMMA"/>
    <property type="match status" value="1"/>
</dbReference>
<feature type="compositionally biased region" description="Polar residues" evidence="6">
    <location>
        <begin position="1"/>
        <end position="12"/>
    </location>
</feature>
<dbReference type="InterPro" id="IPR056884">
    <property type="entry name" value="NPHP3-like_N"/>
</dbReference>
<evidence type="ECO:0000256" key="6">
    <source>
        <dbReference type="SAM" id="MobiDB-lite"/>
    </source>
</evidence>
<dbReference type="InterPro" id="IPR002641">
    <property type="entry name" value="PNPLA_dom"/>
</dbReference>
<evidence type="ECO:0000313" key="8">
    <source>
        <dbReference type="EMBL" id="KAG4419165.1"/>
    </source>
</evidence>
<keyword evidence="3 5" id="KW-0442">Lipid degradation</keyword>
<feature type="short sequence motif" description="DGA/G" evidence="5">
    <location>
        <begin position="276"/>
        <end position="278"/>
    </location>
</feature>
<organism evidence="8 9">
    <name type="scientific">Cadophora malorum</name>
    <dbReference type="NCBI Taxonomy" id="108018"/>
    <lineage>
        <taxon>Eukaryota</taxon>
        <taxon>Fungi</taxon>
        <taxon>Dikarya</taxon>
        <taxon>Ascomycota</taxon>
        <taxon>Pezizomycotina</taxon>
        <taxon>Leotiomycetes</taxon>
        <taxon>Helotiales</taxon>
        <taxon>Ploettnerulaceae</taxon>
        <taxon>Cadophora</taxon>
    </lineage>
</organism>
<feature type="short sequence motif" description="GXGXXG" evidence="5">
    <location>
        <begin position="98"/>
        <end position="103"/>
    </location>
</feature>
<evidence type="ECO:0000313" key="9">
    <source>
        <dbReference type="Proteomes" id="UP000664132"/>
    </source>
</evidence>
<dbReference type="Gene3D" id="3.40.50.300">
    <property type="entry name" value="P-loop containing nucleotide triphosphate hydrolases"/>
    <property type="match status" value="1"/>
</dbReference>
<dbReference type="EMBL" id="JAFJYH010000111">
    <property type="protein sequence ID" value="KAG4419165.1"/>
    <property type="molecule type" value="Genomic_DNA"/>
</dbReference>
<dbReference type="PANTHER" id="PTHR24185">
    <property type="entry name" value="CALCIUM-INDEPENDENT PHOSPHOLIPASE A2-GAMMA"/>
    <property type="match status" value="1"/>
</dbReference>
<dbReference type="GO" id="GO:0046486">
    <property type="term" value="P:glycerolipid metabolic process"/>
    <property type="evidence" value="ECO:0007669"/>
    <property type="project" value="UniProtKB-ARBA"/>
</dbReference>
<sequence>MDDAHSSGTLDSAFSGVPRDNSKSSSRDSTALKAFFTTIDRVSVFISSSGISHCPYSQLSSPLPLPVNMNGAQGSESVPSPEVAGSSKQELCLLAIDGGGVRGLSSLYILKRLMESINSKTPPRPCEYFDMIGGTSTGGLIALMLGRLSMGVDEAIAIYMRLIPDIFVKKRHRLSKAGNLRGRYDSDALQVRVKEILKEMRLDENALLASDQVPCKTFVCATSKQTSKTVVLSSYYSGRRGRDMLDKVTIWEAARATSAATSFFDEIEINDEVFVDGATGANCPLSSLWTEASHLYGERPTGVRAADFQWRLEDNLKCLVSIGTGKPSLKPFKDSLTGIGKSLVAIATDIESAIEAFKDHHPELLSTGRFFRFNVSQGLEDVGLEDASRKQDIVAATRHYSQLIDVHKSLQACAEALIAKQAKWFNEILPKVRTAAAEFLLDYEMNILPRASNREGEEIFPWFLNSTAYECWSSTCPDSTKRTIRLSHRYEDATNVAPLSLQIVKLLSIEDEISPLLIYIPCSRLEFQTGLAATLPRAGVYNVVWALICQIIARDPSYSKLPPKIEKCRLQLEARVILQDLCSRNPEECLQLWEAEALFLLLRACLHTTSCHSLMIVVESVDVMYLDDFQALERYLYSELPDKVRVLIAQEDQHRDFAGAVPIPHVDMSTEYIEFLAALRPSFSQGHRSFVSLPLEGTNQWIWSHDQYLDWDNNGGVLWISGKPGSGKSVLSKGIQVELESQYRSMGGSLVAHWSYSQRGNEDFQRHDCMLRSILHTLFDQDGRLFKCAEDIYRRERRIKRHKWAEIQGVLMELFESLSAFTEAPTMLLLVDGMDESENGLEGSSRRRDILLLMKRVAECDNSRVRIILSSRPIPEIEVKFKFCNHIIVERENQCDIEQLVSSRLISLRKTWQATFATCEGDKSSPTLHTDRRFGRAKGHLLEASVQRDLLPAKEEEELMRIKTYLSQKAQGVILWANLVARELERLLEDEGFSLYELRMKLAAAPSELQAYYRYILPTIPKLWELDGSPNLSGIGKAQKLLHWTIGAGSKGRVLLRDLLEALAIPEDDSEVRDMLSCDEDPLLLRMMVIRNDWNYFRRQLYAYCGPFIEVIPPANMAVSDRDADIYHDTKGHWAVQLLHQSCRDFLGNQQSAGPLHVVVEAAEANVESSTERYLKVVLPTSRTLYAPSTEPFWRNVNVKIVAVVTYLQHHPLLEFIFSVVCAAHLPSSNYLQSLFHGSSVAWVLSCLVDPSTSSEGCPEKYIEVACALGFEDAVRILLASLFINIQAWHTIKYPTLQRLLSTAMTCGLESVVRDISSLYLSNITKPSLLSILPLVEQAAGLGHSWVINALFRSLLGNFETISNIWLLEMERQSWLCEAKKAKGVRTEFDLKPTFPVVAVLCDSSQEIEKLAVERCMRLVLHFADEKLVSDNELQPLFDGPILEWALQ</sequence>
<feature type="domain" description="PNPLA" evidence="7">
    <location>
        <begin position="94"/>
        <end position="289"/>
    </location>
</feature>
<comment type="caution">
    <text evidence="8">The sequence shown here is derived from an EMBL/GenBank/DDBJ whole genome shotgun (WGS) entry which is preliminary data.</text>
</comment>
<keyword evidence="2 5" id="KW-0378">Hydrolase</keyword>
<evidence type="ECO:0000259" key="7">
    <source>
        <dbReference type="PROSITE" id="PS51635"/>
    </source>
</evidence>
<dbReference type="GO" id="GO:0019369">
    <property type="term" value="P:arachidonate metabolic process"/>
    <property type="evidence" value="ECO:0007669"/>
    <property type="project" value="TreeGrafter"/>
</dbReference>
<dbReference type="InterPro" id="IPR016035">
    <property type="entry name" value="Acyl_Trfase/lysoPLipase"/>
</dbReference>
<dbReference type="CDD" id="cd07216">
    <property type="entry name" value="Pat17_PNPLA8_PNPLA9_like3"/>
    <property type="match status" value="1"/>
</dbReference>
<protein>
    <recommendedName>
        <fullName evidence="7">PNPLA domain-containing protein</fullName>
    </recommendedName>
</protein>
<dbReference type="SUPFAM" id="SSF52540">
    <property type="entry name" value="P-loop containing nucleoside triphosphate hydrolases"/>
    <property type="match status" value="1"/>
</dbReference>
<dbReference type="Pfam" id="PF01734">
    <property type="entry name" value="Patatin"/>
    <property type="match status" value="1"/>
</dbReference>
<evidence type="ECO:0000256" key="2">
    <source>
        <dbReference type="ARBA" id="ARBA00022801"/>
    </source>
</evidence>
<dbReference type="PROSITE" id="PS51635">
    <property type="entry name" value="PNPLA"/>
    <property type="match status" value="1"/>
</dbReference>
<evidence type="ECO:0000256" key="1">
    <source>
        <dbReference type="ARBA" id="ARBA00022737"/>
    </source>
</evidence>
<reference evidence="8" key="1">
    <citation type="submission" date="2021-02" db="EMBL/GenBank/DDBJ databases">
        <title>Genome sequence Cadophora malorum strain M34.</title>
        <authorList>
            <person name="Stefanovic E."/>
            <person name="Vu D."/>
            <person name="Scully C."/>
            <person name="Dijksterhuis J."/>
            <person name="Roader J."/>
            <person name="Houbraken J."/>
        </authorList>
    </citation>
    <scope>NUCLEOTIDE SEQUENCE</scope>
    <source>
        <strain evidence="8">M34</strain>
    </source>
</reference>
<keyword evidence="9" id="KW-1185">Reference proteome</keyword>
<dbReference type="OrthoDB" id="1658288at2759"/>
<feature type="active site" description="Proton acceptor" evidence="5">
    <location>
        <position position="276"/>
    </location>
</feature>
<dbReference type="GO" id="GO:0047499">
    <property type="term" value="F:calcium-independent phospholipase A2 activity"/>
    <property type="evidence" value="ECO:0007669"/>
    <property type="project" value="TreeGrafter"/>
</dbReference>
<evidence type="ECO:0000256" key="5">
    <source>
        <dbReference type="PROSITE-ProRule" id="PRU01161"/>
    </source>
</evidence>
<keyword evidence="1" id="KW-0677">Repeat</keyword>
<gene>
    <name evidence="8" type="ORF">IFR04_007666</name>
</gene>
<dbReference type="InterPro" id="IPR027417">
    <property type="entry name" value="P-loop_NTPase"/>
</dbReference>
<dbReference type="Gene3D" id="3.40.1090.10">
    <property type="entry name" value="Cytosolic phospholipase A2 catalytic domain"/>
    <property type="match status" value="1"/>
</dbReference>
<dbReference type="SUPFAM" id="SSF52151">
    <property type="entry name" value="FabD/lysophospholipase-like"/>
    <property type="match status" value="1"/>
</dbReference>